<name>A0A409YQA0_9AGAR</name>
<accession>A0A409YQA0</accession>
<dbReference type="AlphaFoldDB" id="A0A409YQA0"/>
<feature type="compositionally biased region" description="Polar residues" evidence="1">
    <location>
        <begin position="103"/>
        <end position="127"/>
    </location>
</feature>
<keyword evidence="3" id="KW-1185">Reference proteome</keyword>
<dbReference type="OrthoDB" id="3060861at2759"/>
<proteinExistence type="predicted"/>
<feature type="region of interest" description="Disordered" evidence="1">
    <location>
        <begin position="94"/>
        <end position="135"/>
    </location>
</feature>
<dbReference type="InParanoid" id="A0A409YQA0"/>
<organism evidence="2 3">
    <name type="scientific">Gymnopilus dilepis</name>
    <dbReference type="NCBI Taxonomy" id="231916"/>
    <lineage>
        <taxon>Eukaryota</taxon>
        <taxon>Fungi</taxon>
        <taxon>Dikarya</taxon>
        <taxon>Basidiomycota</taxon>
        <taxon>Agaricomycotina</taxon>
        <taxon>Agaricomycetes</taxon>
        <taxon>Agaricomycetidae</taxon>
        <taxon>Agaricales</taxon>
        <taxon>Agaricineae</taxon>
        <taxon>Hymenogastraceae</taxon>
        <taxon>Gymnopilus</taxon>
    </lineage>
</organism>
<reference evidence="2 3" key="1">
    <citation type="journal article" date="2018" name="Evol. Lett.">
        <title>Horizontal gene cluster transfer increased hallucinogenic mushroom diversity.</title>
        <authorList>
            <person name="Reynolds H.T."/>
            <person name="Vijayakumar V."/>
            <person name="Gluck-Thaler E."/>
            <person name="Korotkin H.B."/>
            <person name="Matheny P.B."/>
            <person name="Slot J.C."/>
        </authorList>
    </citation>
    <scope>NUCLEOTIDE SEQUENCE [LARGE SCALE GENOMIC DNA]</scope>
    <source>
        <strain evidence="2 3">SRW20</strain>
    </source>
</reference>
<evidence type="ECO:0000313" key="2">
    <source>
        <dbReference type="EMBL" id="PPR05181.1"/>
    </source>
</evidence>
<feature type="region of interest" description="Disordered" evidence="1">
    <location>
        <begin position="152"/>
        <end position="196"/>
    </location>
</feature>
<protein>
    <submittedName>
        <fullName evidence="2">Uncharacterized protein</fullName>
    </submittedName>
</protein>
<dbReference type="EMBL" id="NHYE01000514">
    <property type="protein sequence ID" value="PPR05181.1"/>
    <property type="molecule type" value="Genomic_DNA"/>
</dbReference>
<feature type="compositionally biased region" description="Low complexity" evidence="1">
    <location>
        <begin position="152"/>
        <end position="190"/>
    </location>
</feature>
<feature type="region of interest" description="Disordered" evidence="1">
    <location>
        <begin position="1"/>
        <end position="70"/>
    </location>
</feature>
<sequence length="367" mass="39911">MVATSPKKGSSATKKLKGPRSSKASQPETPTRRTPRRKNVVAQDGVSKSPTIPDGVKKQRRCNRCPGRPLTIQCQHTKQGEKYLREQALRQELRAPSPDIQDEQTQVQDLRTPSSSQRSDTEGASSPSHEEQTPEVHGDVFLEQTTLADTTSAFSSSLMPPSLPGSQGIGDVSSTPSTATVSTPSTVSSISKRKQVRTTASNPYNGFVVGAFRGQEPFSVVRGHPLPAPIADTQKASKHFTSTISSILTKCEDLANQTGCWLFLGAQHPTAKLGAVNYASPRLRRDATEDSGSVATSFCRLTTKLIRAKNSDTLKLADELEMSRKQVQAVKQALEVATKTRLDIEVELERYKLHYGVIDKSSVPTKD</sequence>
<evidence type="ECO:0000256" key="1">
    <source>
        <dbReference type="SAM" id="MobiDB-lite"/>
    </source>
</evidence>
<evidence type="ECO:0000313" key="3">
    <source>
        <dbReference type="Proteomes" id="UP000284706"/>
    </source>
</evidence>
<comment type="caution">
    <text evidence="2">The sequence shown here is derived from an EMBL/GenBank/DDBJ whole genome shotgun (WGS) entry which is preliminary data.</text>
</comment>
<dbReference type="Proteomes" id="UP000284706">
    <property type="component" value="Unassembled WGS sequence"/>
</dbReference>
<gene>
    <name evidence="2" type="ORF">CVT26_012267</name>
</gene>